<name>A0A9K3LN24_9STRA</name>
<feature type="region of interest" description="Disordered" evidence="1">
    <location>
        <begin position="1"/>
        <end position="56"/>
    </location>
</feature>
<dbReference type="Proteomes" id="UP000693970">
    <property type="component" value="Unassembled WGS sequence"/>
</dbReference>
<comment type="caution">
    <text evidence="4">The sequence shown here is derived from an EMBL/GenBank/DDBJ whole genome shotgun (WGS) entry which is preliminary data.</text>
</comment>
<proteinExistence type="predicted"/>
<dbReference type="CDD" id="cd00051">
    <property type="entry name" value="EFh"/>
    <property type="match status" value="1"/>
</dbReference>
<dbReference type="GO" id="GO:0005509">
    <property type="term" value="F:calcium ion binding"/>
    <property type="evidence" value="ECO:0007669"/>
    <property type="project" value="InterPro"/>
</dbReference>
<evidence type="ECO:0000313" key="4">
    <source>
        <dbReference type="EMBL" id="KAG7363801.1"/>
    </source>
</evidence>
<evidence type="ECO:0000259" key="3">
    <source>
        <dbReference type="PROSITE" id="PS50222"/>
    </source>
</evidence>
<protein>
    <submittedName>
        <fullName evidence="4">EF hand domain containing protein</fullName>
    </submittedName>
</protein>
<gene>
    <name evidence="4" type="ORF">IV203_027162</name>
</gene>
<dbReference type="OrthoDB" id="42296at2759"/>
<accession>A0A9K3LN24</accession>
<evidence type="ECO:0000313" key="5">
    <source>
        <dbReference type="Proteomes" id="UP000693970"/>
    </source>
</evidence>
<feature type="region of interest" description="Disordered" evidence="1">
    <location>
        <begin position="136"/>
        <end position="159"/>
    </location>
</feature>
<feature type="transmembrane region" description="Helical" evidence="2">
    <location>
        <begin position="328"/>
        <end position="352"/>
    </location>
</feature>
<reference evidence="4" key="1">
    <citation type="journal article" date="2021" name="Sci. Rep.">
        <title>Diploid genomic architecture of Nitzschia inconspicua, an elite biomass production diatom.</title>
        <authorList>
            <person name="Oliver A."/>
            <person name="Podell S."/>
            <person name="Pinowska A."/>
            <person name="Traller J.C."/>
            <person name="Smith S.R."/>
            <person name="McClure R."/>
            <person name="Beliaev A."/>
            <person name="Bohutskyi P."/>
            <person name="Hill E.A."/>
            <person name="Rabines A."/>
            <person name="Zheng H."/>
            <person name="Allen L.Z."/>
            <person name="Kuo A."/>
            <person name="Grigoriev I.V."/>
            <person name="Allen A.E."/>
            <person name="Hazlebeck D."/>
            <person name="Allen E.E."/>
        </authorList>
    </citation>
    <scope>NUCLEOTIDE SEQUENCE</scope>
    <source>
        <strain evidence="4">Hildebrandi</strain>
    </source>
</reference>
<evidence type="ECO:0000256" key="1">
    <source>
        <dbReference type="SAM" id="MobiDB-lite"/>
    </source>
</evidence>
<feature type="transmembrane region" description="Helical" evidence="2">
    <location>
        <begin position="296"/>
        <end position="316"/>
    </location>
</feature>
<dbReference type="EMBL" id="JAGRRH010000010">
    <property type="protein sequence ID" value="KAG7363801.1"/>
    <property type="molecule type" value="Genomic_DNA"/>
</dbReference>
<dbReference type="PROSITE" id="PS50222">
    <property type="entry name" value="EF_HAND_2"/>
    <property type="match status" value="1"/>
</dbReference>
<dbReference type="InterPro" id="IPR002048">
    <property type="entry name" value="EF_hand_dom"/>
</dbReference>
<keyword evidence="2" id="KW-0812">Transmembrane</keyword>
<dbReference type="AlphaFoldDB" id="A0A9K3LN24"/>
<feature type="compositionally biased region" description="Polar residues" evidence="1">
    <location>
        <begin position="31"/>
        <end position="53"/>
    </location>
</feature>
<keyword evidence="5" id="KW-1185">Reference proteome</keyword>
<sequence length="450" mass="50519">MGFFGNKKKAEQPLRQPLYTSHQHQQQQQHISSKQTNGTSVQASRTNRSNSGPDLSLDWSKIYVEIDNDANAIDPLQQNSLDTGSYDETAAQSMTEFGSASTATTRLTPTFSNVQSASGELTGNHSTVIDMGRERVEGEEDEEVTHVSSSPTEEEDVQTRMTGRTLNAASSYQPTVRSNLTFKEDEDDDDTQANFTITNNGKYLTTNDFANGQLMRWKFAAEEGPTYIQFFAFFASLAGLASTLYPVVTDEAYWTIPIGICAFHTTIMCCIILIFEFRALGARNPMNIRARARTMLTRYLNILRLLWGRGCLYIFTGSLNLTISFMPYSLYTGLALIGLGLLAILVGAHASFNLERLKMSLTDHSFLWSKFEAADTNNDNLIDISEFSNLVWSLGLELDDAYTFRAFSQIDNDCDARINFREFKNWWIAVQDDIRVPAKAKKRLPKSIDV</sequence>
<feature type="transmembrane region" description="Helical" evidence="2">
    <location>
        <begin position="226"/>
        <end position="248"/>
    </location>
</feature>
<dbReference type="InterPro" id="IPR018247">
    <property type="entry name" value="EF_Hand_1_Ca_BS"/>
</dbReference>
<keyword evidence="2" id="KW-1133">Transmembrane helix</keyword>
<dbReference type="Pfam" id="PF13499">
    <property type="entry name" value="EF-hand_7"/>
    <property type="match status" value="1"/>
</dbReference>
<organism evidence="4 5">
    <name type="scientific">Nitzschia inconspicua</name>
    <dbReference type="NCBI Taxonomy" id="303405"/>
    <lineage>
        <taxon>Eukaryota</taxon>
        <taxon>Sar</taxon>
        <taxon>Stramenopiles</taxon>
        <taxon>Ochrophyta</taxon>
        <taxon>Bacillariophyta</taxon>
        <taxon>Bacillariophyceae</taxon>
        <taxon>Bacillariophycidae</taxon>
        <taxon>Bacillariales</taxon>
        <taxon>Bacillariaceae</taxon>
        <taxon>Nitzschia</taxon>
    </lineage>
</organism>
<evidence type="ECO:0000256" key="2">
    <source>
        <dbReference type="SAM" id="Phobius"/>
    </source>
</evidence>
<reference evidence="4" key="2">
    <citation type="submission" date="2021-04" db="EMBL/GenBank/DDBJ databases">
        <authorList>
            <person name="Podell S."/>
        </authorList>
    </citation>
    <scope>NUCLEOTIDE SEQUENCE</scope>
    <source>
        <strain evidence="4">Hildebrandi</strain>
    </source>
</reference>
<dbReference type="PROSITE" id="PS00018">
    <property type="entry name" value="EF_HAND_1"/>
    <property type="match status" value="1"/>
</dbReference>
<feature type="domain" description="EF-hand" evidence="3">
    <location>
        <begin position="398"/>
        <end position="433"/>
    </location>
</feature>
<keyword evidence="2" id="KW-0472">Membrane</keyword>
<feature type="transmembrane region" description="Helical" evidence="2">
    <location>
        <begin position="254"/>
        <end position="275"/>
    </location>
</feature>